<dbReference type="GO" id="GO:0005886">
    <property type="term" value="C:plasma membrane"/>
    <property type="evidence" value="ECO:0007669"/>
    <property type="project" value="UniProtKB-SubCell"/>
</dbReference>
<dbReference type="PANTHER" id="PTHR30353">
    <property type="entry name" value="INNER MEMBRANE PROTEIN DEDA-RELATED"/>
    <property type="match status" value="1"/>
</dbReference>
<keyword evidence="4 7" id="KW-0812">Transmembrane</keyword>
<feature type="transmembrane region" description="Helical" evidence="7">
    <location>
        <begin position="369"/>
        <end position="390"/>
    </location>
</feature>
<proteinExistence type="inferred from homology"/>
<dbReference type="RefSeq" id="WP_043874849.1">
    <property type="nucleotide sequence ID" value="NZ_CCVW01000003.1"/>
</dbReference>
<protein>
    <submittedName>
        <fullName evidence="10">Inner membrane protein YabI</fullName>
    </submittedName>
</protein>
<accession>A0A078L2U4</accession>
<reference evidence="10 11" key="1">
    <citation type="submission" date="2014-06" db="EMBL/GenBank/DDBJ databases">
        <authorList>
            <person name="Urmite Genomes Urmite Genomes"/>
        </authorList>
    </citation>
    <scope>NUCLEOTIDE SEQUENCE [LARGE SCALE GENOMIC DNA]</scope>
</reference>
<dbReference type="InterPro" id="IPR032818">
    <property type="entry name" value="DedA-like"/>
</dbReference>
<organism evidence="10 11">
    <name type="scientific">Legionella massiliensis</name>
    <dbReference type="NCBI Taxonomy" id="1034943"/>
    <lineage>
        <taxon>Bacteria</taxon>
        <taxon>Pseudomonadati</taxon>
        <taxon>Pseudomonadota</taxon>
        <taxon>Gammaproteobacteria</taxon>
        <taxon>Legionellales</taxon>
        <taxon>Legionellaceae</taxon>
        <taxon>Legionella</taxon>
    </lineage>
</organism>
<evidence type="ECO:0000256" key="7">
    <source>
        <dbReference type="SAM" id="Phobius"/>
    </source>
</evidence>
<dbReference type="EMBL" id="CCSB01000003">
    <property type="protein sequence ID" value="CDZ78343.1"/>
    <property type="molecule type" value="Genomic_DNA"/>
</dbReference>
<dbReference type="SUPFAM" id="SSF48317">
    <property type="entry name" value="Acid phosphatase/Vanadium-dependent haloperoxidase"/>
    <property type="match status" value="1"/>
</dbReference>
<dbReference type="AlphaFoldDB" id="A0A078L2U4"/>
<dbReference type="InterPro" id="IPR036938">
    <property type="entry name" value="PAP2/HPO_sf"/>
</dbReference>
<feature type="transmembrane region" description="Helical" evidence="7">
    <location>
        <begin position="66"/>
        <end position="87"/>
    </location>
</feature>
<feature type="transmembrane region" description="Helical" evidence="7">
    <location>
        <begin position="454"/>
        <end position="472"/>
    </location>
</feature>
<evidence type="ECO:0000256" key="2">
    <source>
        <dbReference type="ARBA" id="ARBA00010792"/>
    </source>
</evidence>
<feature type="transmembrane region" description="Helical" evidence="7">
    <location>
        <begin position="397"/>
        <end position="416"/>
    </location>
</feature>
<keyword evidence="5 7" id="KW-1133">Transmembrane helix</keyword>
<feature type="domain" description="LssY-like C-terminal" evidence="9">
    <location>
        <begin position="504"/>
        <end position="613"/>
    </location>
</feature>
<evidence type="ECO:0000256" key="5">
    <source>
        <dbReference type="ARBA" id="ARBA00022989"/>
    </source>
</evidence>
<evidence type="ECO:0000256" key="3">
    <source>
        <dbReference type="ARBA" id="ARBA00022475"/>
    </source>
</evidence>
<dbReference type="STRING" id="1034943.BN59_02653"/>
<evidence type="ECO:0000259" key="9">
    <source>
        <dbReference type="Pfam" id="PF14067"/>
    </source>
</evidence>
<comment type="similarity">
    <text evidence="2">Belongs to the DedA family.</text>
</comment>
<evidence type="ECO:0000256" key="1">
    <source>
        <dbReference type="ARBA" id="ARBA00004651"/>
    </source>
</evidence>
<dbReference type="eggNOG" id="COG0671">
    <property type="taxonomic scope" value="Bacteria"/>
</dbReference>
<dbReference type="InterPro" id="IPR025902">
    <property type="entry name" value="LssY-like-C_dom"/>
</dbReference>
<feature type="transmembrane region" description="Helical" evidence="7">
    <location>
        <begin position="183"/>
        <end position="205"/>
    </location>
</feature>
<sequence length="684" mass="77623">MHLFTDYIQPLTLWLHDHPNFALLITFLISLTESLAIIGSIIPGSVTMTAIGILAGSGVMRIDLTLIAAALGAIAGDGASYLLGYFFSDRLTSIWPFSHYPALLSYGKDYFARHGGKSVLIGRFVGPLRSIIPVIAGMMHMSHLRFYIANIISAIAWSLLYVMPGVLIGTASNELSPEVATRLFVLILFVLAGIWLISAGVKWIFIRINRILRTKLHNCWLWALNHRYLAKPVKFITPTDEVIHYPTATLFFLLLLSLLLFFLITVFISNGDWVSDLNQTIHLFFQSLRTRSFDVFFIVLSQIISPLTLSTLFIAISLLTIYYKDWRALSYWLSLTLSSVIVLIVFYWGIDSPRLQGLLDLDTSSSFPISQLTFATAFLMSLLLYVNAYSQTRFKHLLKIAIAFSLLAVGFAQLYLGDSWFTDIFGAFLCGLSLSLAHWLLYRRYKPQGHYSPYIPFTILILLFIASILSGLCNYQSSMRSHQPYFVQYVFTDELWWNQDKPLLPIYRTNRIGRRISLFNLQYAGTLANLEDALTTYGWQKQNDSLLSTIINRVSGQSTAPKLPLMAQLYLNKKPVLVMTYNPKDGNPTQVLRIWRSNYHLQNFKEPIWLGSVHPRLLTALTGITSHPKSITYVSPALSPVSFLQRRVIFPVQVAQQKLPAQVEPVLLLLREKPKVEDDLQQEQ</sequence>
<keyword evidence="3" id="KW-1003">Cell membrane</keyword>
<evidence type="ECO:0000256" key="6">
    <source>
        <dbReference type="ARBA" id="ARBA00023136"/>
    </source>
</evidence>
<dbReference type="eggNOG" id="COG0586">
    <property type="taxonomic scope" value="Bacteria"/>
</dbReference>
<dbReference type="Proteomes" id="UP000044071">
    <property type="component" value="Unassembled WGS sequence"/>
</dbReference>
<dbReference type="OrthoDB" id="9780918at2"/>
<comment type="subcellular location">
    <subcellularLocation>
        <location evidence="1">Cell membrane</location>
        <topology evidence="1">Multi-pass membrane protein</topology>
    </subcellularLocation>
</comment>
<dbReference type="InterPro" id="IPR032816">
    <property type="entry name" value="VTT_dom"/>
</dbReference>
<keyword evidence="11" id="KW-1185">Reference proteome</keyword>
<dbReference type="Pfam" id="PF09335">
    <property type="entry name" value="VTT_dom"/>
    <property type="match status" value="1"/>
</dbReference>
<feature type="transmembrane region" description="Helical" evidence="7">
    <location>
        <begin position="295"/>
        <end position="322"/>
    </location>
</feature>
<feature type="transmembrane region" description="Helical" evidence="7">
    <location>
        <begin position="422"/>
        <end position="442"/>
    </location>
</feature>
<evidence type="ECO:0000256" key="4">
    <source>
        <dbReference type="ARBA" id="ARBA00022692"/>
    </source>
</evidence>
<feature type="transmembrane region" description="Helical" evidence="7">
    <location>
        <begin position="329"/>
        <end position="349"/>
    </location>
</feature>
<dbReference type="Pfam" id="PF14067">
    <property type="entry name" value="LssY_C"/>
    <property type="match status" value="1"/>
</dbReference>
<feature type="transmembrane region" description="Helical" evidence="7">
    <location>
        <begin position="250"/>
        <end position="268"/>
    </location>
</feature>
<feature type="transmembrane region" description="Helical" evidence="7">
    <location>
        <begin position="21"/>
        <end position="54"/>
    </location>
</feature>
<gene>
    <name evidence="10" type="primary">yabI</name>
    <name evidence="10" type="ORF">BN59_02653</name>
</gene>
<evidence type="ECO:0000313" key="11">
    <source>
        <dbReference type="Proteomes" id="UP000044071"/>
    </source>
</evidence>
<dbReference type="PANTHER" id="PTHR30353:SF15">
    <property type="entry name" value="INNER MEMBRANE PROTEIN YABI"/>
    <property type="match status" value="1"/>
</dbReference>
<feature type="transmembrane region" description="Helical" evidence="7">
    <location>
        <begin position="146"/>
        <end position="163"/>
    </location>
</feature>
<dbReference type="Gene3D" id="1.20.144.10">
    <property type="entry name" value="Phosphatidic acid phosphatase type 2/haloperoxidase"/>
    <property type="match status" value="1"/>
</dbReference>
<feature type="domain" description="VTT" evidence="8">
    <location>
        <begin position="42"/>
        <end position="165"/>
    </location>
</feature>
<keyword evidence="6 7" id="KW-0472">Membrane</keyword>
<evidence type="ECO:0000313" key="10">
    <source>
        <dbReference type="EMBL" id="CDZ78343.1"/>
    </source>
</evidence>
<evidence type="ECO:0000259" key="8">
    <source>
        <dbReference type="Pfam" id="PF09335"/>
    </source>
</evidence>
<name>A0A078L2U4_9GAMM</name>